<dbReference type="InterPro" id="IPR001763">
    <property type="entry name" value="Rhodanese-like_dom"/>
</dbReference>
<gene>
    <name evidence="5" type="ORF">PBT88_15400</name>
</gene>
<keyword evidence="1" id="KW-0808">Transferase</keyword>
<keyword evidence="3" id="KW-1133">Transmembrane helix</keyword>
<reference evidence="5 6" key="1">
    <citation type="submission" date="2022-12" db="EMBL/GenBank/DDBJ databases">
        <title>Sphingomonas abieness sp. nov., an endophytic bacterium isolated from Abies koreana.</title>
        <authorList>
            <person name="Jiang L."/>
            <person name="Lee J."/>
        </authorList>
    </citation>
    <scope>NUCLEOTIDE SEQUENCE [LARGE SCALE GENOMIC DNA]</scope>
    <source>
        <strain evidence="6">PAMB 00755</strain>
    </source>
</reference>
<dbReference type="Gene3D" id="3.40.250.10">
    <property type="entry name" value="Rhodanese-like domain"/>
    <property type="match status" value="2"/>
</dbReference>
<evidence type="ECO:0000256" key="1">
    <source>
        <dbReference type="ARBA" id="ARBA00022679"/>
    </source>
</evidence>
<protein>
    <submittedName>
        <fullName evidence="5">Rhodanese-like domain-containing protein</fullName>
    </submittedName>
</protein>
<sequence>MIVGDDGLALPGPLVSVDWLAAHLADPALVVLDAHVGWGTAGPDARLSLAQIAAGHIPGARFADLVEALSDGARPFHFANPAPDALARALAALGVGADRQVVIYDRGLNMWAARLWWMLRAIGVTAAVLDGGWEAWRAAGHPIATGAPRRPNAVSSVSVAPEPLFADLEDVAAIVAGTAPSRPLVCALPVEIFSGETALYGRSGHIPGSLSLPAASLLDEHGRFLAPALLAARLQPLIGGPAPILYCGGGVSAAVIALALVVIGRGAGARIYDGSLEEWGADGARPLATSHISKDHP</sequence>
<keyword evidence="3" id="KW-0812">Transmembrane</keyword>
<keyword evidence="3" id="KW-0472">Membrane</keyword>
<dbReference type="PROSITE" id="PS50206">
    <property type="entry name" value="RHODANESE_3"/>
    <property type="match status" value="2"/>
</dbReference>
<keyword evidence="6" id="KW-1185">Reference proteome</keyword>
<keyword evidence="2" id="KW-0677">Repeat</keyword>
<accession>A0ABY7NNR3</accession>
<dbReference type="CDD" id="cd01448">
    <property type="entry name" value="TST_Repeat_1"/>
    <property type="match status" value="1"/>
</dbReference>
<dbReference type="InterPro" id="IPR045078">
    <property type="entry name" value="TST/MPST-like"/>
</dbReference>
<evidence type="ECO:0000256" key="3">
    <source>
        <dbReference type="SAM" id="Phobius"/>
    </source>
</evidence>
<dbReference type="Proteomes" id="UP001210865">
    <property type="component" value="Chromosome"/>
</dbReference>
<dbReference type="InterPro" id="IPR036873">
    <property type="entry name" value="Rhodanese-like_dom_sf"/>
</dbReference>
<dbReference type="PANTHER" id="PTHR11364">
    <property type="entry name" value="THIOSULFATE SULFERTANSFERASE"/>
    <property type="match status" value="1"/>
</dbReference>
<evidence type="ECO:0000256" key="2">
    <source>
        <dbReference type="ARBA" id="ARBA00022737"/>
    </source>
</evidence>
<dbReference type="SMART" id="SM00450">
    <property type="entry name" value="RHOD"/>
    <property type="match status" value="2"/>
</dbReference>
<name>A0ABY7NNR3_9SPHN</name>
<feature type="domain" description="Rhodanese" evidence="4">
    <location>
        <begin position="202"/>
        <end position="288"/>
    </location>
</feature>
<dbReference type="EMBL" id="CP115174">
    <property type="protein sequence ID" value="WBO21554.1"/>
    <property type="molecule type" value="Genomic_DNA"/>
</dbReference>
<dbReference type="RefSeq" id="WP_270076203.1">
    <property type="nucleotide sequence ID" value="NZ_CP115174.1"/>
</dbReference>
<feature type="transmembrane region" description="Helical" evidence="3">
    <location>
        <begin position="243"/>
        <end position="263"/>
    </location>
</feature>
<dbReference type="SUPFAM" id="SSF52821">
    <property type="entry name" value="Rhodanese/Cell cycle control phosphatase"/>
    <property type="match status" value="2"/>
</dbReference>
<dbReference type="Pfam" id="PF00581">
    <property type="entry name" value="Rhodanese"/>
    <property type="match status" value="2"/>
</dbReference>
<evidence type="ECO:0000313" key="6">
    <source>
        <dbReference type="Proteomes" id="UP001210865"/>
    </source>
</evidence>
<evidence type="ECO:0000313" key="5">
    <source>
        <dbReference type="EMBL" id="WBO21554.1"/>
    </source>
</evidence>
<proteinExistence type="predicted"/>
<evidence type="ECO:0000259" key="4">
    <source>
        <dbReference type="PROSITE" id="PS50206"/>
    </source>
</evidence>
<organism evidence="5 6">
    <name type="scientific">Sphingomonas abietis</name>
    <dbReference type="NCBI Taxonomy" id="3012344"/>
    <lineage>
        <taxon>Bacteria</taxon>
        <taxon>Pseudomonadati</taxon>
        <taxon>Pseudomonadota</taxon>
        <taxon>Alphaproteobacteria</taxon>
        <taxon>Sphingomonadales</taxon>
        <taxon>Sphingomonadaceae</taxon>
        <taxon>Sphingomonas</taxon>
    </lineage>
</organism>
<feature type="domain" description="Rhodanese" evidence="4">
    <location>
        <begin position="44"/>
        <end position="145"/>
    </location>
</feature>
<dbReference type="PANTHER" id="PTHR11364:SF27">
    <property type="entry name" value="SULFURTRANSFERASE"/>
    <property type="match status" value="1"/>
</dbReference>